<dbReference type="EMBL" id="JANHOG010001431">
    <property type="protein sequence ID" value="KAJ3537173.1"/>
    <property type="molecule type" value="Genomic_DNA"/>
</dbReference>
<accession>A0ACC1SD10</accession>
<dbReference type="Proteomes" id="UP001148662">
    <property type="component" value="Unassembled WGS sequence"/>
</dbReference>
<reference evidence="1" key="1">
    <citation type="submission" date="2022-07" db="EMBL/GenBank/DDBJ databases">
        <title>Genome Sequence of Phlebia brevispora.</title>
        <authorList>
            <person name="Buettner E."/>
        </authorList>
    </citation>
    <scope>NUCLEOTIDE SEQUENCE</scope>
    <source>
        <strain evidence="1">MPL23</strain>
    </source>
</reference>
<sequence length="189" mass="21200">MRKTFKRYLIAVPPPVLVIHLKRFQQISKANPYAMAFSSGFKKLDDYVSFPEYLDLAPFLAPRKEDFGLGKKGKKAKEHESDGRCMYRLYAVVVHIGNMLGGHYIAYTALPPASPLAHQSSHGSSSSSSTSETTPKPPATEPDAARTDGSSHHKKHTRQWAYISDQVVRLTTLEEVLKAKAYICMYERI</sequence>
<organism evidence="1 2">
    <name type="scientific">Phlebia brevispora</name>
    <dbReference type="NCBI Taxonomy" id="194682"/>
    <lineage>
        <taxon>Eukaryota</taxon>
        <taxon>Fungi</taxon>
        <taxon>Dikarya</taxon>
        <taxon>Basidiomycota</taxon>
        <taxon>Agaricomycotina</taxon>
        <taxon>Agaricomycetes</taxon>
        <taxon>Polyporales</taxon>
        <taxon>Meruliaceae</taxon>
        <taxon>Phlebia</taxon>
    </lineage>
</organism>
<proteinExistence type="predicted"/>
<evidence type="ECO:0000313" key="2">
    <source>
        <dbReference type="Proteomes" id="UP001148662"/>
    </source>
</evidence>
<comment type="caution">
    <text evidence="1">The sequence shown here is derived from an EMBL/GenBank/DDBJ whole genome shotgun (WGS) entry which is preliminary data.</text>
</comment>
<keyword evidence="2" id="KW-1185">Reference proteome</keyword>
<evidence type="ECO:0000313" key="1">
    <source>
        <dbReference type="EMBL" id="KAJ3537173.1"/>
    </source>
</evidence>
<gene>
    <name evidence="1" type="ORF">NM688_g6727</name>
</gene>
<protein>
    <submittedName>
        <fullName evidence="1">Uncharacterized protein</fullName>
    </submittedName>
</protein>
<name>A0ACC1SD10_9APHY</name>